<evidence type="ECO:0000313" key="6">
    <source>
        <dbReference type="EMBL" id="MBB4022364.1"/>
    </source>
</evidence>
<evidence type="ECO:0000259" key="4">
    <source>
        <dbReference type="Pfam" id="PF07804"/>
    </source>
</evidence>
<dbReference type="PANTHER" id="PTHR37419">
    <property type="entry name" value="SERINE/THREONINE-PROTEIN KINASE TOXIN HIPA"/>
    <property type="match status" value="1"/>
</dbReference>
<keyword evidence="7" id="KW-1185">Reference proteome</keyword>
<dbReference type="InterPro" id="IPR012893">
    <property type="entry name" value="HipA-like_C"/>
</dbReference>
<dbReference type="RefSeq" id="WP_054538988.1">
    <property type="nucleotide sequence ID" value="NZ_JACIEQ010000002.1"/>
</dbReference>
<organism evidence="6 7">
    <name type="scientific">Actibacterium naphthalenivorans</name>
    <dbReference type="NCBI Taxonomy" id="1614693"/>
    <lineage>
        <taxon>Bacteria</taxon>
        <taxon>Pseudomonadati</taxon>
        <taxon>Pseudomonadota</taxon>
        <taxon>Alphaproteobacteria</taxon>
        <taxon>Rhodobacterales</taxon>
        <taxon>Roseobacteraceae</taxon>
        <taxon>Actibacterium</taxon>
    </lineage>
</organism>
<evidence type="ECO:0000256" key="3">
    <source>
        <dbReference type="ARBA" id="ARBA00022777"/>
    </source>
</evidence>
<dbReference type="Proteomes" id="UP000585681">
    <property type="component" value="Unassembled WGS sequence"/>
</dbReference>
<dbReference type="PANTHER" id="PTHR37419:SF8">
    <property type="entry name" value="TOXIN YJJJ"/>
    <property type="match status" value="1"/>
</dbReference>
<evidence type="ECO:0000313" key="7">
    <source>
        <dbReference type="Proteomes" id="UP000585681"/>
    </source>
</evidence>
<dbReference type="InterPro" id="IPR017508">
    <property type="entry name" value="HipA_N1"/>
</dbReference>
<keyword evidence="3 6" id="KW-0418">Kinase</keyword>
<dbReference type="InterPro" id="IPR052028">
    <property type="entry name" value="HipA_Ser/Thr_kinase"/>
</dbReference>
<gene>
    <name evidence="6" type="ORF">GGR17_002173</name>
</gene>
<comment type="caution">
    <text evidence="6">The sequence shown here is derived from an EMBL/GenBank/DDBJ whole genome shotgun (WGS) entry which is preliminary data.</text>
</comment>
<evidence type="ECO:0000259" key="5">
    <source>
        <dbReference type="Pfam" id="PF13657"/>
    </source>
</evidence>
<protein>
    <submittedName>
        <fullName evidence="6">Serine/threonine-protein kinase HipA</fullName>
        <ecNumber evidence="6">2.7.11.1</ecNumber>
    </submittedName>
</protein>
<proteinExistence type="inferred from homology"/>
<dbReference type="AlphaFoldDB" id="A0A840C8S3"/>
<dbReference type="Pfam" id="PF13657">
    <property type="entry name" value="Couple_hipA"/>
    <property type="match status" value="1"/>
</dbReference>
<dbReference type="GO" id="GO:0005829">
    <property type="term" value="C:cytosol"/>
    <property type="evidence" value="ECO:0007669"/>
    <property type="project" value="TreeGrafter"/>
</dbReference>
<dbReference type="GO" id="GO:0004674">
    <property type="term" value="F:protein serine/threonine kinase activity"/>
    <property type="evidence" value="ECO:0007669"/>
    <property type="project" value="UniProtKB-EC"/>
</dbReference>
<sequence>MTGRLNIALDFGAGTGPVAVGQMGWDNMRREAAAEWDPAFAARPLPISPLLVKTHAGLLRPRGRAFDGLPGVFGDSLPDGWGRLLIDRELQSRGRSLADITPLDRLAMVGLDGMGALTYRPEEVPEPVVEIDLDWFARLVPQVEEGASTSELERLRAVAGGSQGARPKFVAQLSPDGDRLRSHRLPLAPGWRHVMIKRRAVRDPAGAVEAEAAYARMAKDAGIEMAWTGVLRSDRGEPFFVTDRFDREGAGRLHMQTVAALLEVDFREATLDYSELLRVVHGVTRDIRATEEMYRRMIFNARALNRDDHLKNHAFLMHGSGAWRLAPAYDLSFSQGPGGEHTLTIGDEGRRPGTSAFAEVAKRAGIKPRRATEIIAQVDGAIARWHDHAQAEQVPPALRATISDAMAEAKRWP</sequence>
<accession>A0A840C8S3</accession>
<evidence type="ECO:0000256" key="2">
    <source>
        <dbReference type="ARBA" id="ARBA00022679"/>
    </source>
</evidence>
<keyword evidence="2 6" id="KW-0808">Transferase</keyword>
<dbReference type="EC" id="2.7.11.1" evidence="6"/>
<feature type="domain" description="HipA N-terminal subdomain 1" evidence="5">
    <location>
        <begin position="19"/>
        <end position="119"/>
    </location>
</feature>
<dbReference type="Pfam" id="PF07804">
    <property type="entry name" value="HipA_C"/>
    <property type="match status" value="1"/>
</dbReference>
<feature type="domain" description="HipA-like C-terminal" evidence="4">
    <location>
        <begin position="163"/>
        <end position="384"/>
    </location>
</feature>
<evidence type="ECO:0000256" key="1">
    <source>
        <dbReference type="ARBA" id="ARBA00010164"/>
    </source>
</evidence>
<dbReference type="Gene3D" id="1.10.1070.20">
    <property type="match status" value="1"/>
</dbReference>
<comment type="similarity">
    <text evidence="1">Belongs to the HipA Ser/Thr kinase family.</text>
</comment>
<name>A0A840C8S3_9RHOB</name>
<dbReference type="EMBL" id="JACIEQ010000002">
    <property type="protein sequence ID" value="MBB4022364.1"/>
    <property type="molecule type" value="Genomic_DNA"/>
</dbReference>
<reference evidence="6" key="1">
    <citation type="submission" date="2020-08" db="EMBL/GenBank/DDBJ databases">
        <title>Genomic Encyclopedia of Type Strains, Phase IV (KMG-IV): sequencing the most valuable type-strain genomes for metagenomic binning, comparative biology and taxonomic classification.</title>
        <authorList>
            <person name="Goeker M."/>
        </authorList>
    </citation>
    <scope>NUCLEOTIDE SEQUENCE [LARGE SCALE GENOMIC DNA]</scope>
    <source>
        <strain evidence="6">DSM 105040</strain>
    </source>
</reference>